<reference evidence="2 3" key="1">
    <citation type="submission" date="2024-06" db="EMBL/GenBank/DDBJ databases">
        <title>Genomic Encyclopedia of Type Strains, Phase IV (KMG-IV): sequencing the most valuable type-strain genomes for metagenomic binning, comparative biology and taxonomic classification.</title>
        <authorList>
            <person name="Goeker M."/>
        </authorList>
    </citation>
    <scope>NUCLEOTIDE SEQUENCE [LARGE SCALE GENOMIC DNA]</scope>
    <source>
        <strain evidence="2 3">DSM 21331</strain>
    </source>
</reference>
<comment type="caution">
    <text evidence="2">The sequence shown here is derived from an EMBL/GenBank/DDBJ whole genome shotgun (WGS) entry which is preliminary data.</text>
</comment>
<sequence length="73" mass="8027">MRCASMASPTTSAVTTSYVARKDDCLSQEIFYSLKETQTLIGIWQSTYNRVRQHSLLGHRPPAPVTAPELASG</sequence>
<evidence type="ECO:0000313" key="2">
    <source>
        <dbReference type="EMBL" id="MET3694246.1"/>
    </source>
</evidence>
<accession>A0ABV2LBX7</accession>
<dbReference type="InterPro" id="IPR001584">
    <property type="entry name" value="Integrase_cat-core"/>
</dbReference>
<protein>
    <submittedName>
        <fullName evidence="2">Transposase InsO family protein</fullName>
    </submittedName>
</protein>
<dbReference type="Pfam" id="PF13683">
    <property type="entry name" value="rve_3"/>
    <property type="match status" value="1"/>
</dbReference>
<organism evidence="2 3">
    <name type="scientific">Methylobacterium goesingense</name>
    <dbReference type="NCBI Taxonomy" id="243690"/>
    <lineage>
        <taxon>Bacteria</taxon>
        <taxon>Pseudomonadati</taxon>
        <taxon>Pseudomonadota</taxon>
        <taxon>Alphaproteobacteria</taxon>
        <taxon>Hyphomicrobiales</taxon>
        <taxon>Methylobacteriaceae</taxon>
        <taxon>Methylobacterium</taxon>
    </lineage>
</organism>
<gene>
    <name evidence="2" type="ORF">ABID43_003805</name>
</gene>
<dbReference type="EMBL" id="JBEPMM010000013">
    <property type="protein sequence ID" value="MET3694246.1"/>
    <property type="molecule type" value="Genomic_DNA"/>
</dbReference>
<evidence type="ECO:0000313" key="3">
    <source>
        <dbReference type="Proteomes" id="UP001549145"/>
    </source>
</evidence>
<proteinExistence type="predicted"/>
<keyword evidence="3" id="KW-1185">Reference proteome</keyword>
<name>A0ABV2LBX7_9HYPH</name>
<feature type="domain" description="Integrase catalytic" evidence="1">
    <location>
        <begin position="22"/>
        <end position="62"/>
    </location>
</feature>
<evidence type="ECO:0000259" key="1">
    <source>
        <dbReference type="Pfam" id="PF13683"/>
    </source>
</evidence>
<dbReference type="Proteomes" id="UP001549145">
    <property type="component" value="Unassembled WGS sequence"/>
</dbReference>